<gene>
    <name evidence="7" type="primary">oct-1_0</name>
    <name evidence="7" type="ORF">GWK47_023162</name>
</gene>
<feature type="transmembrane region" description="Helical" evidence="5">
    <location>
        <begin position="86"/>
        <end position="105"/>
    </location>
</feature>
<name>A0A8J5CDB1_CHIOP</name>
<sequence>MFFIALVLHLVFSVPLLWVTDATWHKALRFLQGIAFETNYLMPFIIFMEVIPPKRRALAVMVSFIPWTFGMCSTALVAYLIPHWRYLIVISLLPSMFGFLYWRVLPDSPRWLLARGRTQETADILLQISVSNGVEGVTRADLEAQLEVVKRRQPAEQRLRTILAYPRLSLRALMLFLMSFMQYVVYSVAMLSMTVLPNSFVAHFVLSIFELPSNFIGWALSHYLGRRFMAYSTFLLLSGFCFAARNSHLATDEWLFLTILGFVKLFSTCGLFVVHLMASEVLPTPVRTSGMGVTIVFGMLGMVAAPHVLHSGLGEGGHYWILLAMTLVSVVSMIPMPETLGLNLPQTFQDAEDLGRDRPFATWIHHWNFHRHLKTDPHHEDSEHLMQKPK</sequence>
<dbReference type="OrthoDB" id="5296287at2759"/>
<evidence type="ECO:0000259" key="6">
    <source>
        <dbReference type="PROSITE" id="PS50850"/>
    </source>
</evidence>
<comment type="caution">
    <text evidence="7">The sequence shown here is derived from an EMBL/GenBank/DDBJ whole genome shotgun (WGS) entry which is preliminary data.</text>
</comment>
<dbReference type="PROSITE" id="PS50850">
    <property type="entry name" value="MFS"/>
    <property type="match status" value="1"/>
</dbReference>
<comment type="subcellular location">
    <subcellularLocation>
        <location evidence="1">Membrane</location>
        <topology evidence="1">Multi-pass membrane protein</topology>
    </subcellularLocation>
</comment>
<keyword evidence="2 5" id="KW-0812">Transmembrane</keyword>
<feature type="transmembrane region" description="Helical" evidence="5">
    <location>
        <begin position="228"/>
        <end position="248"/>
    </location>
</feature>
<evidence type="ECO:0000256" key="2">
    <source>
        <dbReference type="ARBA" id="ARBA00022692"/>
    </source>
</evidence>
<dbReference type="InterPro" id="IPR036259">
    <property type="entry name" value="MFS_trans_sf"/>
</dbReference>
<feature type="transmembrane region" description="Helical" evidence="5">
    <location>
        <begin position="286"/>
        <end position="305"/>
    </location>
</feature>
<feature type="transmembrane region" description="Helical" evidence="5">
    <location>
        <begin position="254"/>
        <end position="274"/>
    </location>
</feature>
<dbReference type="AlphaFoldDB" id="A0A8J5CDB1"/>
<dbReference type="GO" id="GO:0022857">
    <property type="term" value="F:transmembrane transporter activity"/>
    <property type="evidence" value="ECO:0007669"/>
    <property type="project" value="InterPro"/>
</dbReference>
<evidence type="ECO:0000256" key="3">
    <source>
        <dbReference type="ARBA" id="ARBA00022989"/>
    </source>
</evidence>
<dbReference type="InterPro" id="IPR005828">
    <property type="entry name" value="MFS_sugar_transport-like"/>
</dbReference>
<protein>
    <submittedName>
        <fullName evidence="7">Organic cation transporter 1</fullName>
    </submittedName>
</protein>
<feature type="transmembrane region" description="Helical" evidence="5">
    <location>
        <begin position="317"/>
        <end position="336"/>
    </location>
</feature>
<organism evidence="7 8">
    <name type="scientific">Chionoecetes opilio</name>
    <name type="common">Atlantic snow crab</name>
    <name type="synonym">Cancer opilio</name>
    <dbReference type="NCBI Taxonomy" id="41210"/>
    <lineage>
        <taxon>Eukaryota</taxon>
        <taxon>Metazoa</taxon>
        <taxon>Ecdysozoa</taxon>
        <taxon>Arthropoda</taxon>
        <taxon>Crustacea</taxon>
        <taxon>Multicrustacea</taxon>
        <taxon>Malacostraca</taxon>
        <taxon>Eumalacostraca</taxon>
        <taxon>Eucarida</taxon>
        <taxon>Decapoda</taxon>
        <taxon>Pleocyemata</taxon>
        <taxon>Brachyura</taxon>
        <taxon>Eubrachyura</taxon>
        <taxon>Majoidea</taxon>
        <taxon>Majidae</taxon>
        <taxon>Chionoecetes</taxon>
    </lineage>
</organism>
<reference evidence="7" key="1">
    <citation type="submission" date="2020-07" db="EMBL/GenBank/DDBJ databases">
        <title>The High-quality genome of the commercially important snow crab, Chionoecetes opilio.</title>
        <authorList>
            <person name="Jeong J.-H."/>
            <person name="Ryu S."/>
        </authorList>
    </citation>
    <scope>NUCLEOTIDE SEQUENCE</scope>
    <source>
        <strain evidence="7">MADBK_172401_WGS</strain>
        <tissue evidence="7">Digestive gland</tissue>
    </source>
</reference>
<dbReference type="InterPro" id="IPR020846">
    <property type="entry name" value="MFS_dom"/>
</dbReference>
<dbReference type="Proteomes" id="UP000770661">
    <property type="component" value="Unassembled WGS sequence"/>
</dbReference>
<evidence type="ECO:0000256" key="5">
    <source>
        <dbReference type="SAM" id="Phobius"/>
    </source>
</evidence>
<dbReference type="SUPFAM" id="SSF103473">
    <property type="entry name" value="MFS general substrate transporter"/>
    <property type="match status" value="1"/>
</dbReference>
<dbReference type="EMBL" id="JACEEZ010024375">
    <property type="protein sequence ID" value="KAG0710266.1"/>
    <property type="molecule type" value="Genomic_DNA"/>
</dbReference>
<accession>A0A8J5CDB1</accession>
<keyword evidence="3 5" id="KW-1133">Transmembrane helix</keyword>
<feature type="transmembrane region" description="Helical" evidence="5">
    <location>
        <begin position="168"/>
        <end position="188"/>
    </location>
</feature>
<proteinExistence type="predicted"/>
<keyword evidence="8" id="KW-1185">Reference proteome</keyword>
<feature type="transmembrane region" description="Helical" evidence="5">
    <location>
        <begin position="29"/>
        <end position="51"/>
    </location>
</feature>
<keyword evidence="4 5" id="KW-0472">Membrane</keyword>
<evidence type="ECO:0000256" key="1">
    <source>
        <dbReference type="ARBA" id="ARBA00004141"/>
    </source>
</evidence>
<evidence type="ECO:0000313" key="7">
    <source>
        <dbReference type="EMBL" id="KAG0710266.1"/>
    </source>
</evidence>
<evidence type="ECO:0000256" key="4">
    <source>
        <dbReference type="ARBA" id="ARBA00023136"/>
    </source>
</evidence>
<feature type="transmembrane region" description="Helical" evidence="5">
    <location>
        <begin position="58"/>
        <end position="80"/>
    </location>
</feature>
<dbReference type="GO" id="GO:0016020">
    <property type="term" value="C:membrane"/>
    <property type="evidence" value="ECO:0007669"/>
    <property type="project" value="UniProtKB-SubCell"/>
</dbReference>
<feature type="transmembrane region" description="Helical" evidence="5">
    <location>
        <begin position="200"/>
        <end position="221"/>
    </location>
</feature>
<feature type="domain" description="Major facilitator superfamily (MFS) profile" evidence="6">
    <location>
        <begin position="1"/>
        <end position="341"/>
    </location>
</feature>
<dbReference type="PANTHER" id="PTHR24064">
    <property type="entry name" value="SOLUTE CARRIER FAMILY 22 MEMBER"/>
    <property type="match status" value="1"/>
</dbReference>
<dbReference type="Pfam" id="PF00083">
    <property type="entry name" value="Sugar_tr"/>
    <property type="match status" value="1"/>
</dbReference>
<dbReference type="Gene3D" id="1.20.1250.20">
    <property type="entry name" value="MFS general substrate transporter like domains"/>
    <property type="match status" value="1"/>
</dbReference>
<evidence type="ECO:0000313" key="8">
    <source>
        <dbReference type="Proteomes" id="UP000770661"/>
    </source>
</evidence>